<dbReference type="GO" id="GO:0140114">
    <property type="term" value="P:cellular detoxification of fluoride"/>
    <property type="evidence" value="ECO:0007669"/>
    <property type="project" value="UniProtKB-UniRule"/>
</dbReference>
<feature type="transmembrane region" description="Helical" evidence="10">
    <location>
        <begin position="81"/>
        <end position="101"/>
    </location>
</feature>
<organism evidence="11 12">
    <name type="scientific">Leucobacter komagatae</name>
    <dbReference type="NCBI Taxonomy" id="55969"/>
    <lineage>
        <taxon>Bacteria</taxon>
        <taxon>Bacillati</taxon>
        <taxon>Actinomycetota</taxon>
        <taxon>Actinomycetes</taxon>
        <taxon>Micrococcales</taxon>
        <taxon>Microbacteriaceae</taxon>
        <taxon>Leucobacter</taxon>
    </lineage>
</organism>
<comment type="subcellular location">
    <subcellularLocation>
        <location evidence="1 10">Cell membrane</location>
        <topology evidence="1 10">Multi-pass membrane protein</topology>
    </subcellularLocation>
</comment>
<keyword evidence="4 10" id="KW-1133">Transmembrane helix</keyword>
<dbReference type="Proteomes" id="UP000319094">
    <property type="component" value="Unassembled WGS sequence"/>
</dbReference>
<keyword evidence="5 10" id="KW-0472">Membrane</keyword>
<evidence type="ECO:0000256" key="3">
    <source>
        <dbReference type="ARBA" id="ARBA00022692"/>
    </source>
</evidence>
<dbReference type="HAMAP" id="MF_00454">
    <property type="entry name" value="FluC"/>
    <property type="match status" value="1"/>
</dbReference>
<comment type="similarity">
    <text evidence="7 10">Belongs to the fluoride channel Fluc/FEX (TC 1.A.43) family.</text>
</comment>
<feature type="transmembrane region" description="Helical" evidence="10">
    <location>
        <begin position="48"/>
        <end position="69"/>
    </location>
</feature>
<keyword evidence="10" id="KW-0915">Sodium</keyword>
<dbReference type="InterPro" id="IPR003691">
    <property type="entry name" value="FluC"/>
</dbReference>
<evidence type="ECO:0000256" key="2">
    <source>
        <dbReference type="ARBA" id="ARBA00022475"/>
    </source>
</evidence>
<keyword evidence="3 10" id="KW-0812">Transmembrane</keyword>
<evidence type="ECO:0000256" key="9">
    <source>
        <dbReference type="ARBA" id="ARBA00049940"/>
    </source>
</evidence>
<dbReference type="AlphaFoldDB" id="A0A542Y2Q2"/>
<keyword evidence="6 10" id="KW-0407">Ion channel</keyword>
<feature type="transmembrane region" description="Helical" evidence="10">
    <location>
        <begin position="113"/>
        <end position="137"/>
    </location>
</feature>
<dbReference type="GO" id="GO:0005886">
    <property type="term" value="C:plasma membrane"/>
    <property type="evidence" value="ECO:0007669"/>
    <property type="project" value="UniProtKB-SubCell"/>
</dbReference>
<evidence type="ECO:0000256" key="4">
    <source>
        <dbReference type="ARBA" id="ARBA00022989"/>
    </source>
</evidence>
<dbReference type="PANTHER" id="PTHR28259:SF1">
    <property type="entry name" value="FLUORIDE EXPORT PROTEIN 1-RELATED"/>
    <property type="match status" value="1"/>
</dbReference>
<dbReference type="GO" id="GO:0046872">
    <property type="term" value="F:metal ion binding"/>
    <property type="evidence" value="ECO:0007669"/>
    <property type="project" value="UniProtKB-KW"/>
</dbReference>
<accession>A0A542Y2Q2</accession>
<feature type="binding site" evidence="10">
    <location>
        <position position="92"/>
    </location>
    <ligand>
        <name>Na(+)</name>
        <dbReference type="ChEBI" id="CHEBI:29101"/>
        <note>structural</note>
    </ligand>
</feature>
<keyword evidence="2 10" id="KW-1003">Cell membrane</keyword>
<comment type="activity regulation">
    <text evidence="10">Na(+) is not transported, but it plays an essential structural role and its presence is essential for fluoride channel function.</text>
</comment>
<keyword evidence="10" id="KW-0479">Metal-binding</keyword>
<dbReference type="GO" id="GO:0062054">
    <property type="term" value="F:fluoride channel activity"/>
    <property type="evidence" value="ECO:0007669"/>
    <property type="project" value="UniProtKB-UniRule"/>
</dbReference>
<comment type="function">
    <text evidence="9 10">Fluoride-specific ion channel. Important for reducing fluoride concentration in the cell, thus reducing its toxicity.</text>
</comment>
<evidence type="ECO:0000256" key="7">
    <source>
        <dbReference type="ARBA" id="ARBA00035120"/>
    </source>
</evidence>
<proteinExistence type="inferred from homology"/>
<name>A0A542Y2Q2_9MICO</name>
<evidence type="ECO:0000313" key="11">
    <source>
        <dbReference type="EMBL" id="TQL42360.1"/>
    </source>
</evidence>
<keyword evidence="10" id="KW-0406">Ion transport</keyword>
<evidence type="ECO:0000313" key="12">
    <source>
        <dbReference type="Proteomes" id="UP000319094"/>
    </source>
</evidence>
<evidence type="ECO:0000256" key="8">
    <source>
        <dbReference type="ARBA" id="ARBA00035585"/>
    </source>
</evidence>
<keyword evidence="10" id="KW-0813">Transport</keyword>
<dbReference type="RefSeq" id="WP_141885828.1">
    <property type="nucleotide sequence ID" value="NZ_BAAAUY010000007.1"/>
</dbReference>
<dbReference type="Pfam" id="PF02537">
    <property type="entry name" value="CRCB"/>
    <property type="match status" value="1"/>
</dbReference>
<feature type="binding site" evidence="10">
    <location>
        <position position="95"/>
    </location>
    <ligand>
        <name>Na(+)</name>
        <dbReference type="ChEBI" id="CHEBI:29101"/>
        <note>structural</note>
    </ligand>
</feature>
<evidence type="ECO:0000256" key="6">
    <source>
        <dbReference type="ARBA" id="ARBA00023303"/>
    </source>
</evidence>
<keyword evidence="12" id="KW-1185">Reference proteome</keyword>
<evidence type="ECO:0000256" key="10">
    <source>
        <dbReference type="HAMAP-Rule" id="MF_00454"/>
    </source>
</evidence>
<comment type="caution">
    <text evidence="11">The sequence shown here is derived from an EMBL/GenBank/DDBJ whole genome shotgun (WGS) entry which is preliminary data.</text>
</comment>
<sequence>MIAALLVAAGGGCGAILRYLLDRWVTRFAVRRASRGAGQRVPGTRFPWGITVVNLVGSLALGLLVGWLGGGASNATTAGGMAWLTVGVGLLGGFTTMSTASLDTVRLAQSGRIAAAAGNALGTLGAAALLAAVGILIGQAMS</sequence>
<gene>
    <name evidence="10" type="primary">fluC</name>
    <name evidence="10" type="synonym">crcB</name>
    <name evidence="11" type="ORF">FB468_0350</name>
</gene>
<dbReference type="EMBL" id="VFON01000001">
    <property type="protein sequence ID" value="TQL42360.1"/>
    <property type="molecule type" value="Genomic_DNA"/>
</dbReference>
<evidence type="ECO:0000256" key="5">
    <source>
        <dbReference type="ARBA" id="ARBA00023136"/>
    </source>
</evidence>
<evidence type="ECO:0000256" key="1">
    <source>
        <dbReference type="ARBA" id="ARBA00004651"/>
    </source>
</evidence>
<protein>
    <recommendedName>
        <fullName evidence="10">Fluoride-specific ion channel FluC</fullName>
    </recommendedName>
</protein>
<comment type="catalytic activity">
    <reaction evidence="8">
        <text>fluoride(in) = fluoride(out)</text>
        <dbReference type="Rhea" id="RHEA:76159"/>
        <dbReference type="ChEBI" id="CHEBI:17051"/>
    </reaction>
    <physiologicalReaction direction="left-to-right" evidence="8">
        <dbReference type="Rhea" id="RHEA:76160"/>
    </physiologicalReaction>
</comment>
<dbReference type="PANTHER" id="PTHR28259">
    <property type="entry name" value="FLUORIDE EXPORT PROTEIN 1-RELATED"/>
    <property type="match status" value="1"/>
</dbReference>
<reference evidence="11 12" key="1">
    <citation type="submission" date="2019-06" db="EMBL/GenBank/DDBJ databases">
        <title>Sequencing the genomes of 1000 actinobacteria strains.</title>
        <authorList>
            <person name="Klenk H.-P."/>
        </authorList>
    </citation>
    <scope>NUCLEOTIDE SEQUENCE [LARGE SCALE GENOMIC DNA]</scope>
    <source>
        <strain evidence="11 12">DSM 8803</strain>
    </source>
</reference>